<dbReference type="PANTHER" id="PTHR47679">
    <property type="entry name" value="PROTEIN TORNADO 1"/>
    <property type="match status" value="1"/>
</dbReference>
<proteinExistence type="predicted"/>
<keyword evidence="3" id="KW-1185">Reference proteome</keyword>
<dbReference type="SUPFAM" id="SSF52047">
    <property type="entry name" value="RNI-like"/>
    <property type="match status" value="1"/>
</dbReference>
<organism evidence="2 3">
    <name type="scientific">Marchantia polymorpha subsp. ruderalis</name>
    <dbReference type="NCBI Taxonomy" id="1480154"/>
    <lineage>
        <taxon>Eukaryota</taxon>
        <taxon>Viridiplantae</taxon>
        <taxon>Streptophyta</taxon>
        <taxon>Embryophyta</taxon>
        <taxon>Marchantiophyta</taxon>
        <taxon>Marchantiopsida</taxon>
        <taxon>Marchantiidae</taxon>
        <taxon>Marchantiales</taxon>
        <taxon>Marchantiaceae</taxon>
        <taxon>Marchantia</taxon>
    </lineage>
</organism>
<evidence type="ECO:0000313" key="3">
    <source>
        <dbReference type="Proteomes" id="UP000077202"/>
    </source>
</evidence>
<comment type="caution">
    <text evidence="2">The sequence shown here is derived from an EMBL/GenBank/DDBJ whole genome shotgun (WGS) entry which is preliminary data.</text>
</comment>
<reference evidence="2" key="1">
    <citation type="submission" date="2016-03" db="EMBL/GenBank/DDBJ databases">
        <title>Mechanisms controlling the formation of the plant cell surface in tip-growing cells are functionally conserved among land plants.</title>
        <authorList>
            <person name="Honkanen S."/>
            <person name="Jones V.A."/>
            <person name="Morieri G."/>
            <person name="Champion C."/>
            <person name="Hetherington A.J."/>
            <person name="Kelly S."/>
            <person name="Saint-Marcoux D."/>
            <person name="Proust H."/>
            <person name="Prescott H."/>
            <person name="Dolan L."/>
        </authorList>
    </citation>
    <scope>NUCLEOTIDE SEQUENCE [LARGE SCALE GENOMIC DNA]</scope>
    <source>
        <tissue evidence="2">Whole gametophyte</tissue>
    </source>
</reference>
<evidence type="ECO:0000256" key="1">
    <source>
        <dbReference type="SAM" id="MobiDB-lite"/>
    </source>
</evidence>
<gene>
    <name evidence="2" type="ORF">AXG93_392s1520</name>
</gene>
<sequence>MDPVYEEPETSNVSETDEEPETSDVSETDEEPKLPSAVQDLIRRLEGKREPITSLPNLSMTKLRKFFPDSAALSTITRWRSQVRLRVLEAIGNCNTLKFLDVRAICDGDISRCWLNLASGLRGNSKSKLQSLELWEAWGDSSAGKHVADMINSAPLLQTLRLTSRSKLDDEAVGMLSQALIQSSSLQELRLKEVAWGAALLLKALAGDDDGWTRRWQQLGEVMRDNAIATDIRVEYRWGIDEDSRKSTEALACAASSDVKDPTVELAFTHSRAHDYGLPLNLLGRVLRGEIRTLKSFYILRYGYTRSDKDTRSNEDGLESILSMNGNSGETSVLKKLRLQAFNKDNVKSVLRCLRGNTNITHFSLSSSNIGEDAFTDLMGILRGNTSLTHLAWHLTGFRRPKLATWREFHNLYHTTGSAFGMKREKYLY</sequence>
<protein>
    <recommendedName>
        <fullName evidence="4">FBD domain-containing protein</fullName>
    </recommendedName>
</protein>
<dbReference type="AlphaFoldDB" id="A0A176WRY0"/>
<dbReference type="Gene3D" id="3.80.10.10">
    <property type="entry name" value="Ribonuclease Inhibitor"/>
    <property type="match status" value="2"/>
</dbReference>
<evidence type="ECO:0008006" key="4">
    <source>
        <dbReference type="Google" id="ProtNLM"/>
    </source>
</evidence>
<dbReference type="InterPro" id="IPR032675">
    <property type="entry name" value="LRR_dom_sf"/>
</dbReference>
<accession>A0A176WRY0</accession>
<dbReference type="EMBL" id="LVLJ01000203">
    <property type="protein sequence ID" value="OAE35303.1"/>
    <property type="molecule type" value="Genomic_DNA"/>
</dbReference>
<dbReference type="PANTHER" id="PTHR47679:SF1">
    <property type="entry name" value="PROTEIN TORNADO 1"/>
    <property type="match status" value="1"/>
</dbReference>
<feature type="compositionally biased region" description="Acidic residues" evidence="1">
    <location>
        <begin position="1"/>
        <end position="30"/>
    </location>
</feature>
<name>A0A176WRY0_MARPO</name>
<dbReference type="Proteomes" id="UP000077202">
    <property type="component" value="Unassembled WGS sequence"/>
</dbReference>
<evidence type="ECO:0000313" key="2">
    <source>
        <dbReference type="EMBL" id="OAE35303.1"/>
    </source>
</evidence>
<feature type="region of interest" description="Disordered" evidence="1">
    <location>
        <begin position="1"/>
        <end position="36"/>
    </location>
</feature>